<reference evidence="1" key="1">
    <citation type="submission" date="2021-01" db="EMBL/GenBank/DDBJ databases">
        <authorList>
            <consortium name="Genoscope - CEA"/>
            <person name="William W."/>
        </authorList>
    </citation>
    <scope>NUCLEOTIDE SEQUENCE</scope>
</reference>
<evidence type="ECO:0000313" key="1">
    <source>
        <dbReference type="EMBL" id="CAF2043580.1"/>
    </source>
</evidence>
<accession>A0A816P4P6</accession>
<gene>
    <name evidence="1" type="ORF">DARMORV10_A09P31010.1</name>
</gene>
<dbReference type="AlphaFoldDB" id="A0A816P4P6"/>
<feature type="non-terminal residue" evidence="1">
    <location>
        <position position="40"/>
    </location>
</feature>
<dbReference type="Proteomes" id="UP001295469">
    <property type="component" value="Chromosome A09"/>
</dbReference>
<dbReference type="EMBL" id="HG994363">
    <property type="protein sequence ID" value="CAF2043580.1"/>
    <property type="molecule type" value="Genomic_DNA"/>
</dbReference>
<sequence length="40" mass="4262">MIGKANIEGSKSNVATNAWLPQIPKACSHSNPSQKIKVGR</sequence>
<name>A0A816P4P6_BRANA</name>
<organism evidence="1">
    <name type="scientific">Brassica napus</name>
    <name type="common">Rape</name>
    <dbReference type="NCBI Taxonomy" id="3708"/>
    <lineage>
        <taxon>Eukaryota</taxon>
        <taxon>Viridiplantae</taxon>
        <taxon>Streptophyta</taxon>
        <taxon>Embryophyta</taxon>
        <taxon>Tracheophyta</taxon>
        <taxon>Spermatophyta</taxon>
        <taxon>Magnoliopsida</taxon>
        <taxon>eudicotyledons</taxon>
        <taxon>Gunneridae</taxon>
        <taxon>Pentapetalae</taxon>
        <taxon>rosids</taxon>
        <taxon>malvids</taxon>
        <taxon>Brassicales</taxon>
        <taxon>Brassicaceae</taxon>
        <taxon>Brassiceae</taxon>
        <taxon>Brassica</taxon>
    </lineage>
</organism>
<protein>
    <submittedName>
        <fullName evidence="1">(rape) hypothetical protein</fullName>
    </submittedName>
</protein>
<proteinExistence type="predicted"/>